<dbReference type="Gene3D" id="3.90.79.10">
    <property type="entry name" value="Nucleoside Triphosphate Pyrophosphohydrolase"/>
    <property type="match status" value="1"/>
</dbReference>
<name>A0A939HA88_9CLOT</name>
<evidence type="ECO:0000313" key="5">
    <source>
        <dbReference type="EMBL" id="MBO1264595.1"/>
    </source>
</evidence>
<evidence type="ECO:0000256" key="1">
    <source>
        <dbReference type="ARBA" id="ARBA00001946"/>
    </source>
</evidence>
<accession>A0A939HA88</accession>
<dbReference type="PROSITE" id="PS51462">
    <property type="entry name" value="NUDIX"/>
    <property type="match status" value="1"/>
</dbReference>
<keyword evidence="6" id="KW-1185">Reference proteome</keyword>
<dbReference type="AlphaFoldDB" id="A0A939HA88"/>
<dbReference type="PANTHER" id="PTHR43046:SF14">
    <property type="entry name" value="MUTT_NUDIX FAMILY PROTEIN"/>
    <property type="match status" value="1"/>
</dbReference>
<dbReference type="InterPro" id="IPR000086">
    <property type="entry name" value="NUDIX_hydrolase_dom"/>
</dbReference>
<protein>
    <submittedName>
        <fullName evidence="5">NUDIX domain-containing protein</fullName>
    </submittedName>
</protein>
<feature type="domain" description="Nudix hydrolase" evidence="4">
    <location>
        <begin position="41"/>
        <end position="176"/>
    </location>
</feature>
<dbReference type="InterPro" id="IPR015797">
    <property type="entry name" value="NUDIX_hydrolase-like_dom_sf"/>
</dbReference>
<evidence type="ECO:0000256" key="2">
    <source>
        <dbReference type="ARBA" id="ARBA00022801"/>
    </source>
</evidence>
<gene>
    <name evidence="5" type="ORF">J3A84_06025</name>
</gene>
<evidence type="ECO:0000256" key="3">
    <source>
        <dbReference type="RuleBase" id="RU003476"/>
    </source>
</evidence>
<dbReference type="SUPFAM" id="SSF55811">
    <property type="entry name" value="Nudix"/>
    <property type="match status" value="1"/>
</dbReference>
<organism evidence="5 6">
    <name type="scientific">Proteiniclasticum aestuarii</name>
    <dbReference type="NCBI Taxonomy" id="2817862"/>
    <lineage>
        <taxon>Bacteria</taxon>
        <taxon>Bacillati</taxon>
        <taxon>Bacillota</taxon>
        <taxon>Clostridia</taxon>
        <taxon>Eubacteriales</taxon>
        <taxon>Clostridiaceae</taxon>
        <taxon>Proteiniclasticum</taxon>
    </lineage>
</organism>
<dbReference type="GO" id="GO:0016787">
    <property type="term" value="F:hydrolase activity"/>
    <property type="evidence" value="ECO:0007669"/>
    <property type="project" value="UniProtKB-KW"/>
</dbReference>
<dbReference type="Proteomes" id="UP000664218">
    <property type="component" value="Unassembled WGS sequence"/>
</dbReference>
<dbReference type="Pfam" id="PF00293">
    <property type="entry name" value="NUDIX"/>
    <property type="match status" value="1"/>
</dbReference>
<dbReference type="InterPro" id="IPR020084">
    <property type="entry name" value="NUDIX_hydrolase_CS"/>
</dbReference>
<evidence type="ECO:0000313" key="6">
    <source>
        <dbReference type="Proteomes" id="UP000664218"/>
    </source>
</evidence>
<proteinExistence type="inferred from homology"/>
<evidence type="ECO:0000259" key="4">
    <source>
        <dbReference type="PROSITE" id="PS51462"/>
    </source>
</evidence>
<dbReference type="InterPro" id="IPR020476">
    <property type="entry name" value="Nudix_hydrolase"/>
</dbReference>
<dbReference type="PROSITE" id="PS00893">
    <property type="entry name" value="NUDIX_BOX"/>
    <property type="match status" value="1"/>
</dbReference>
<sequence>MMAAGAVEEERERTGAAGGDTMKFDLLLGMEENEVGDRKIFRREAVRGLVRRKDLLLLIRTKEGDLKFPGGGIEEEESHEEALKREVLEETGLEVEQVYELVGKVTERRVDKYDEKTVFEMVSWYYGCKGEGEMGRQRLSLYEAQLEFTPEWMELREAFHRNLRLFSDSFPSRWLERETEVMRMLLEEDSWD</sequence>
<dbReference type="PANTHER" id="PTHR43046">
    <property type="entry name" value="GDP-MANNOSE MANNOSYL HYDROLASE"/>
    <property type="match status" value="1"/>
</dbReference>
<reference evidence="5" key="1">
    <citation type="submission" date="2021-03" db="EMBL/GenBank/DDBJ databases">
        <title>Proteiniclasticum marinus sp. nov., isolated from tidal flat sediment.</title>
        <authorList>
            <person name="Namirimu T."/>
            <person name="Yang J.-A."/>
            <person name="Yang S.-H."/>
            <person name="Kim Y.-J."/>
            <person name="Kwon K.K."/>
        </authorList>
    </citation>
    <scope>NUCLEOTIDE SEQUENCE</scope>
    <source>
        <strain evidence="5">SCR006</strain>
    </source>
</reference>
<dbReference type="RefSeq" id="WP_207599116.1">
    <property type="nucleotide sequence ID" value="NZ_JAFNJU010000004.1"/>
</dbReference>
<dbReference type="PRINTS" id="PR00502">
    <property type="entry name" value="NUDIXFAMILY"/>
</dbReference>
<keyword evidence="2 3" id="KW-0378">Hydrolase</keyword>
<comment type="caution">
    <text evidence="5">The sequence shown here is derived from an EMBL/GenBank/DDBJ whole genome shotgun (WGS) entry which is preliminary data.</text>
</comment>
<comment type="similarity">
    <text evidence="3">Belongs to the Nudix hydrolase family.</text>
</comment>
<comment type="cofactor">
    <cofactor evidence="1">
        <name>Mg(2+)</name>
        <dbReference type="ChEBI" id="CHEBI:18420"/>
    </cofactor>
</comment>
<dbReference type="EMBL" id="JAFNJU010000004">
    <property type="protein sequence ID" value="MBO1264595.1"/>
    <property type="molecule type" value="Genomic_DNA"/>
</dbReference>